<comment type="caution">
    <text evidence="3">The sequence shown here is derived from an EMBL/GenBank/DDBJ whole genome shotgun (WGS) entry which is preliminary data.</text>
</comment>
<dbReference type="AlphaFoldDB" id="A0AAW1J077"/>
<dbReference type="GO" id="GO:0005634">
    <property type="term" value="C:nucleus"/>
    <property type="evidence" value="ECO:0007669"/>
    <property type="project" value="UniProtKB-SubCell"/>
</dbReference>
<feature type="domain" description="HTH psq-type" evidence="2">
    <location>
        <begin position="8"/>
        <end position="47"/>
    </location>
</feature>
<sequence length="91" mass="10352">MSTTGMCDEENLKKAIEEEKTQTMSVYRASNVYGIPRKSLERRIKLKKNTKGLMGPSCTLGTENEKKLCQHIKDMQSKGFPLTIDDLRKSL</sequence>
<keyword evidence="4" id="KW-1185">Reference proteome</keyword>
<gene>
    <name evidence="3" type="ORF">QE152_g32034</name>
</gene>
<proteinExistence type="predicted"/>
<evidence type="ECO:0000259" key="2">
    <source>
        <dbReference type="Pfam" id="PF05225"/>
    </source>
</evidence>
<evidence type="ECO:0000313" key="3">
    <source>
        <dbReference type="EMBL" id="KAK9696220.1"/>
    </source>
</evidence>
<dbReference type="Proteomes" id="UP001458880">
    <property type="component" value="Unassembled WGS sequence"/>
</dbReference>
<name>A0AAW1J077_POPJA</name>
<keyword evidence="3" id="KW-0238">DNA-binding</keyword>
<comment type="subcellular location">
    <subcellularLocation>
        <location evidence="1">Nucleus</location>
    </subcellularLocation>
</comment>
<dbReference type="Gene3D" id="1.10.10.60">
    <property type="entry name" value="Homeodomain-like"/>
    <property type="match status" value="1"/>
</dbReference>
<reference evidence="3 4" key="1">
    <citation type="journal article" date="2024" name="BMC Genomics">
        <title>De novo assembly and annotation of Popillia japonica's genome with initial clues to its potential as an invasive pest.</title>
        <authorList>
            <person name="Cucini C."/>
            <person name="Boschi S."/>
            <person name="Funari R."/>
            <person name="Cardaioli E."/>
            <person name="Iannotti N."/>
            <person name="Marturano G."/>
            <person name="Paoli F."/>
            <person name="Bruttini M."/>
            <person name="Carapelli A."/>
            <person name="Frati F."/>
            <person name="Nardi F."/>
        </authorList>
    </citation>
    <scope>NUCLEOTIDE SEQUENCE [LARGE SCALE GENOMIC DNA]</scope>
    <source>
        <strain evidence="3">DMR45628</strain>
    </source>
</reference>
<dbReference type="InterPro" id="IPR007889">
    <property type="entry name" value="HTH_Psq"/>
</dbReference>
<protein>
    <submittedName>
        <fullName evidence="3">CENP-B N-terminal DNA-binding domain</fullName>
    </submittedName>
</protein>
<dbReference type="Pfam" id="PF05225">
    <property type="entry name" value="HTH_psq"/>
    <property type="match status" value="1"/>
</dbReference>
<accession>A0AAW1J077</accession>
<dbReference type="EMBL" id="JASPKY010000458">
    <property type="protein sequence ID" value="KAK9696220.1"/>
    <property type="molecule type" value="Genomic_DNA"/>
</dbReference>
<evidence type="ECO:0000313" key="4">
    <source>
        <dbReference type="Proteomes" id="UP001458880"/>
    </source>
</evidence>
<dbReference type="InterPro" id="IPR009057">
    <property type="entry name" value="Homeodomain-like_sf"/>
</dbReference>
<organism evidence="3 4">
    <name type="scientific">Popillia japonica</name>
    <name type="common">Japanese beetle</name>
    <dbReference type="NCBI Taxonomy" id="7064"/>
    <lineage>
        <taxon>Eukaryota</taxon>
        <taxon>Metazoa</taxon>
        <taxon>Ecdysozoa</taxon>
        <taxon>Arthropoda</taxon>
        <taxon>Hexapoda</taxon>
        <taxon>Insecta</taxon>
        <taxon>Pterygota</taxon>
        <taxon>Neoptera</taxon>
        <taxon>Endopterygota</taxon>
        <taxon>Coleoptera</taxon>
        <taxon>Polyphaga</taxon>
        <taxon>Scarabaeiformia</taxon>
        <taxon>Scarabaeidae</taxon>
        <taxon>Rutelinae</taxon>
        <taxon>Popillia</taxon>
    </lineage>
</organism>
<dbReference type="SUPFAM" id="SSF46689">
    <property type="entry name" value="Homeodomain-like"/>
    <property type="match status" value="1"/>
</dbReference>
<evidence type="ECO:0000256" key="1">
    <source>
        <dbReference type="ARBA" id="ARBA00004123"/>
    </source>
</evidence>
<dbReference type="GO" id="GO:0003677">
    <property type="term" value="F:DNA binding"/>
    <property type="evidence" value="ECO:0007669"/>
    <property type="project" value="UniProtKB-KW"/>
</dbReference>